<accession>A5Z9S7</accession>
<comment type="caution">
    <text evidence="1">The sequence shown here is derived from an EMBL/GenBank/DDBJ whole genome shotgun (WGS) entry which is preliminary data.</text>
</comment>
<organism evidence="1 2">
    <name type="scientific">Eubacterium ventriosum ATCC 27560</name>
    <dbReference type="NCBI Taxonomy" id="411463"/>
    <lineage>
        <taxon>Bacteria</taxon>
        <taxon>Bacillati</taxon>
        <taxon>Bacillota</taxon>
        <taxon>Clostridia</taxon>
        <taxon>Eubacteriales</taxon>
        <taxon>Eubacteriaceae</taxon>
        <taxon>Eubacterium</taxon>
    </lineage>
</organism>
<reference evidence="1 2" key="2">
    <citation type="submission" date="2007-04" db="EMBL/GenBank/DDBJ databases">
        <title>Draft genome sequence of Eubacterium ventriosum (ATCC 27560).</title>
        <authorList>
            <person name="Sudarsanam P."/>
            <person name="Ley R."/>
            <person name="Guruge J."/>
            <person name="Turnbaugh P.J."/>
            <person name="Mahowald M."/>
            <person name="Liep D."/>
            <person name="Gordon J."/>
        </authorList>
    </citation>
    <scope>NUCLEOTIDE SEQUENCE [LARGE SCALE GENOMIC DNA]</scope>
    <source>
        <strain evidence="1 2">ATCC 27560</strain>
    </source>
</reference>
<evidence type="ECO:0000313" key="1">
    <source>
        <dbReference type="EMBL" id="EDM50521.1"/>
    </source>
</evidence>
<proteinExistence type="predicted"/>
<dbReference type="Proteomes" id="UP000006000">
    <property type="component" value="Unassembled WGS sequence"/>
</dbReference>
<name>A5Z9S7_9FIRM</name>
<dbReference type="RefSeq" id="WP_005364002.1">
    <property type="nucleotide sequence ID" value="NZ_DS264286.1"/>
</dbReference>
<protein>
    <submittedName>
        <fullName evidence="1">Uncharacterized protein</fullName>
    </submittedName>
</protein>
<reference evidence="1 2" key="1">
    <citation type="submission" date="2007-03" db="EMBL/GenBank/DDBJ databases">
        <authorList>
            <person name="Fulton L."/>
            <person name="Clifton S."/>
            <person name="Fulton B."/>
            <person name="Xu J."/>
            <person name="Minx P."/>
            <person name="Pepin K.H."/>
            <person name="Johnson M."/>
            <person name="Thiruvilangam P."/>
            <person name="Bhonagiri V."/>
            <person name="Nash W.E."/>
            <person name="Mardis E.R."/>
            <person name="Wilson R.K."/>
        </authorList>
    </citation>
    <scope>NUCLEOTIDE SEQUENCE [LARGE SCALE GENOMIC DNA]</scope>
    <source>
        <strain evidence="1 2">ATCC 27560</strain>
    </source>
</reference>
<gene>
    <name evidence="1" type="ORF">EUBVEN_02474</name>
</gene>
<dbReference type="HOGENOM" id="CLU_1324738_0_0_9"/>
<sequence length="207" mass="23458">MFKGEKQGCIITNKENDSIPNESGIVTYNDTLPLGRNTNTYTVSVPVENLGKVTVEVSVKPDSDSLEWTDNKMLAAEITPVKVSEKIGFACKSGFSDSELNNKQPYDYSAFRYYIEINSGQAQITLKWNDKYVKPDNLFLESLGDGITIKTDGDYKVIVFTMDYADKSTINTIFYRKKGRNSNEDWQKTWDNMKNVVVVDAKEIKNN</sequence>
<dbReference type="AlphaFoldDB" id="A5Z9S7"/>
<dbReference type="STRING" id="411463.EUBVEN_02474"/>
<dbReference type="EMBL" id="AAVL02000037">
    <property type="protein sequence ID" value="EDM50521.1"/>
    <property type="molecule type" value="Genomic_DNA"/>
</dbReference>
<evidence type="ECO:0000313" key="2">
    <source>
        <dbReference type="Proteomes" id="UP000006000"/>
    </source>
</evidence>